<feature type="active site" evidence="6">
    <location>
        <position position="12"/>
    </location>
</feature>
<dbReference type="AlphaFoldDB" id="A0A1I3XJB1"/>
<dbReference type="InterPro" id="IPR002569">
    <property type="entry name" value="Met_Sox_Rdtase_MsrA_dom"/>
</dbReference>
<dbReference type="FunFam" id="3.30.1060.10:FF:000005">
    <property type="entry name" value="Peptide methionine sulfoxide reductase MsrA"/>
    <property type="match status" value="1"/>
</dbReference>
<accession>A0A1I3XJB1</accession>
<dbReference type="EMBL" id="FOSR01000001">
    <property type="protein sequence ID" value="SFK19449.1"/>
    <property type="molecule type" value="Genomic_DNA"/>
</dbReference>
<dbReference type="NCBIfam" id="TIGR00401">
    <property type="entry name" value="msrA"/>
    <property type="match status" value="1"/>
</dbReference>
<dbReference type="Proteomes" id="UP000198725">
    <property type="component" value="Unassembled WGS sequence"/>
</dbReference>
<evidence type="ECO:0000256" key="4">
    <source>
        <dbReference type="ARBA" id="ARBA00047806"/>
    </source>
</evidence>
<evidence type="ECO:0000259" key="7">
    <source>
        <dbReference type="Pfam" id="PF01625"/>
    </source>
</evidence>
<organism evidence="8 9">
    <name type="scientific">Rhodanobacter glycinis</name>
    <dbReference type="NCBI Taxonomy" id="582702"/>
    <lineage>
        <taxon>Bacteria</taxon>
        <taxon>Pseudomonadati</taxon>
        <taxon>Pseudomonadota</taxon>
        <taxon>Gammaproteobacteria</taxon>
        <taxon>Lysobacterales</taxon>
        <taxon>Rhodanobacteraceae</taxon>
        <taxon>Rhodanobacter</taxon>
    </lineage>
</organism>
<reference evidence="9" key="1">
    <citation type="submission" date="2016-10" db="EMBL/GenBank/DDBJ databases">
        <authorList>
            <person name="Varghese N."/>
            <person name="Submissions S."/>
        </authorList>
    </citation>
    <scope>NUCLEOTIDE SEQUENCE [LARGE SCALE GENOMIC DNA]</scope>
    <source>
        <strain evidence="9">MO64</strain>
    </source>
</reference>
<evidence type="ECO:0000313" key="9">
    <source>
        <dbReference type="Proteomes" id="UP000198725"/>
    </source>
</evidence>
<name>A0A1I3XJB1_9GAMM</name>
<evidence type="ECO:0000313" key="8">
    <source>
        <dbReference type="EMBL" id="SFK19449.1"/>
    </source>
</evidence>
<dbReference type="GO" id="GO:0008113">
    <property type="term" value="F:peptide-methionine (S)-S-oxide reductase activity"/>
    <property type="evidence" value="ECO:0007669"/>
    <property type="project" value="UniProtKB-UniRule"/>
</dbReference>
<dbReference type="GO" id="GO:0033744">
    <property type="term" value="F:L-methionine:thioredoxin-disulfide S-oxidoreductase activity"/>
    <property type="evidence" value="ECO:0007669"/>
    <property type="project" value="RHEA"/>
</dbReference>
<dbReference type="Pfam" id="PF01625">
    <property type="entry name" value="PMSR"/>
    <property type="match status" value="1"/>
</dbReference>
<dbReference type="RefSeq" id="WP_092700213.1">
    <property type="nucleotide sequence ID" value="NZ_FOSR01000001.1"/>
</dbReference>
<comment type="function">
    <text evidence="3 6">Has an important function as a repair enzyme for proteins that have been inactivated by oxidation. Catalyzes the reversible oxidation-reduction of methionine sulfoxide in proteins to methionine.</text>
</comment>
<dbReference type="PANTHER" id="PTHR43774">
    <property type="entry name" value="PEPTIDE METHIONINE SULFOXIDE REDUCTASE"/>
    <property type="match status" value="1"/>
</dbReference>
<sequence>MSTERAVFAGGCFWGMQELIRQQPGVVSTRVGYAGGDVANATYRHHGTHAEAVEILFDPARTDYRTLLEFFFQIHDPSTSNRQGNDRGSSYRSMILYTSEAQKRIAEDTIADVDASGLWPGKVVTELVPAGDFWEAEPEHQDYLQHFPDGYTCHFVRPGWTLPRRQGMA</sequence>
<dbReference type="SUPFAM" id="SSF55068">
    <property type="entry name" value="Peptide methionine sulfoxide reductase"/>
    <property type="match status" value="1"/>
</dbReference>
<evidence type="ECO:0000256" key="2">
    <source>
        <dbReference type="ARBA" id="ARBA00023002"/>
    </source>
</evidence>
<protein>
    <recommendedName>
        <fullName evidence="6">Peptide methionine sulfoxide reductase MsrA</fullName>
        <shortName evidence="6">Protein-methionine-S-oxide reductase</shortName>
        <ecNumber evidence="6">1.8.4.11</ecNumber>
    </recommendedName>
    <alternativeName>
        <fullName evidence="6">Peptide-methionine (S)-S-oxide reductase</fullName>
        <shortName evidence="6">Peptide Met(O) reductase</shortName>
    </alternativeName>
</protein>
<keyword evidence="9" id="KW-1185">Reference proteome</keyword>
<dbReference type="PANTHER" id="PTHR43774:SF1">
    <property type="entry name" value="PEPTIDE METHIONINE SULFOXIDE REDUCTASE MSRA 2"/>
    <property type="match status" value="1"/>
</dbReference>
<evidence type="ECO:0000256" key="1">
    <source>
        <dbReference type="ARBA" id="ARBA00005591"/>
    </source>
</evidence>
<dbReference type="HAMAP" id="MF_01401">
    <property type="entry name" value="MsrA"/>
    <property type="match status" value="1"/>
</dbReference>
<evidence type="ECO:0000256" key="3">
    <source>
        <dbReference type="ARBA" id="ARBA00024679"/>
    </source>
</evidence>
<proteinExistence type="inferred from homology"/>
<comment type="similarity">
    <text evidence="1 6">Belongs to the MsrA Met sulfoxide reductase family.</text>
</comment>
<evidence type="ECO:0000256" key="6">
    <source>
        <dbReference type="HAMAP-Rule" id="MF_01401"/>
    </source>
</evidence>
<gene>
    <name evidence="6" type="primary">msrA</name>
    <name evidence="8" type="ORF">SAMN05192579_1015</name>
</gene>
<evidence type="ECO:0000256" key="5">
    <source>
        <dbReference type="ARBA" id="ARBA00048782"/>
    </source>
</evidence>
<comment type="catalytic activity">
    <reaction evidence="4 6">
        <text>L-methionyl-[protein] + [thioredoxin]-disulfide + H2O = L-methionyl-(S)-S-oxide-[protein] + [thioredoxin]-dithiol</text>
        <dbReference type="Rhea" id="RHEA:14217"/>
        <dbReference type="Rhea" id="RHEA-COMP:10698"/>
        <dbReference type="Rhea" id="RHEA-COMP:10700"/>
        <dbReference type="Rhea" id="RHEA-COMP:12313"/>
        <dbReference type="Rhea" id="RHEA-COMP:12315"/>
        <dbReference type="ChEBI" id="CHEBI:15377"/>
        <dbReference type="ChEBI" id="CHEBI:16044"/>
        <dbReference type="ChEBI" id="CHEBI:29950"/>
        <dbReference type="ChEBI" id="CHEBI:44120"/>
        <dbReference type="ChEBI" id="CHEBI:50058"/>
        <dbReference type="EC" id="1.8.4.11"/>
    </reaction>
</comment>
<comment type="catalytic activity">
    <reaction evidence="5 6">
        <text>[thioredoxin]-disulfide + L-methionine + H2O = L-methionine (S)-S-oxide + [thioredoxin]-dithiol</text>
        <dbReference type="Rhea" id="RHEA:19993"/>
        <dbReference type="Rhea" id="RHEA-COMP:10698"/>
        <dbReference type="Rhea" id="RHEA-COMP:10700"/>
        <dbReference type="ChEBI" id="CHEBI:15377"/>
        <dbReference type="ChEBI" id="CHEBI:29950"/>
        <dbReference type="ChEBI" id="CHEBI:50058"/>
        <dbReference type="ChEBI" id="CHEBI:57844"/>
        <dbReference type="ChEBI" id="CHEBI:58772"/>
        <dbReference type="EC" id="1.8.4.11"/>
    </reaction>
</comment>
<dbReference type="InterPro" id="IPR036509">
    <property type="entry name" value="Met_Sox_Rdtase_MsrA_sf"/>
</dbReference>
<dbReference type="Gene3D" id="3.30.1060.10">
    <property type="entry name" value="Peptide methionine sulphoxide reductase MsrA"/>
    <property type="match status" value="1"/>
</dbReference>
<feature type="domain" description="Peptide methionine sulphoxide reductase MsrA" evidence="7">
    <location>
        <begin position="6"/>
        <end position="153"/>
    </location>
</feature>
<keyword evidence="2 6" id="KW-0560">Oxidoreductase</keyword>
<dbReference type="EC" id="1.8.4.11" evidence="6"/>